<gene>
    <name evidence="2" type="ORF">PUN28_017087</name>
</gene>
<sequence length="134" mass="14831">MFASVERPAKLIDRRIHPAHHSGHSERRRRPRRGILHQRSTTRGIHSAHHFGTLRGGGGGGLGEAFCISEAQLVEFTQSTILDTLRGGAGLGIGILLRLSNVSYHRSCLAVTQPLRIETVSRMLFLMNAFEKNI</sequence>
<evidence type="ECO:0000313" key="2">
    <source>
        <dbReference type="EMBL" id="KAL0104131.1"/>
    </source>
</evidence>
<dbReference type="AlphaFoldDB" id="A0AAW2EPG5"/>
<feature type="compositionally biased region" description="Basic residues" evidence="1">
    <location>
        <begin position="17"/>
        <end position="34"/>
    </location>
</feature>
<evidence type="ECO:0000256" key="1">
    <source>
        <dbReference type="SAM" id="MobiDB-lite"/>
    </source>
</evidence>
<dbReference type="EMBL" id="JADYXP020000020">
    <property type="protein sequence ID" value="KAL0104131.1"/>
    <property type="molecule type" value="Genomic_DNA"/>
</dbReference>
<name>A0AAW2EPG5_9HYME</name>
<comment type="caution">
    <text evidence="2">The sequence shown here is derived from an EMBL/GenBank/DDBJ whole genome shotgun (WGS) entry which is preliminary data.</text>
</comment>
<accession>A0AAW2EPG5</accession>
<reference evidence="2 3" key="1">
    <citation type="submission" date="2023-03" db="EMBL/GenBank/DDBJ databases">
        <title>High recombination rates correlate with genetic variation in Cardiocondyla obscurior ants.</title>
        <authorList>
            <person name="Errbii M."/>
        </authorList>
    </citation>
    <scope>NUCLEOTIDE SEQUENCE [LARGE SCALE GENOMIC DNA]</scope>
    <source>
        <strain evidence="2">Alpha-2009</strain>
        <tissue evidence="2">Whole body</tissue>
    </source>
</reference>
<evidence type="ECO:0000313" key="3">
    <source>
        <dbReference type="Proteomes" id="UP001430953"/>
    </source>
</evidence>
<organism evidence="2 3">
    <name type="scientific">Cardiocondyla obscurior</name>
    <dbReference type="NCBI Taxonomy" id="286306"/>
    <lineage>
        <taxon>Eukaryota</taxon>
        <taxon>Metazoa</taxon>
        <taxon>Ecdysozoa</taxon>
        <taxon>Arthropoda</taxon>
        <taxon>Hexapoda</taxon>
        <taxon>Insecta</taxon>
        <taxon>Pterygota</taxon>
        <taxon>Neoptera</taxon>
        <taxon>Endopterygota</taxon>
        <taxon>Hymenoptera</taxon>
        <taxon>Apocrita</taxon>
        <taxon>Aculeata</taxon>
        <taxon>Formicoidea</taxon>
        <taxon>Formicidae</taxon>
        <taxon>Myrmicinae</taxon>
        <taxon>Cardiocondyla</taxon>
    </lineage>
</organism>
<protein>
    <submittedName>
        <fullName evidence="2">Uncharacterized protein</fullName>
    </submittedName>
</protein>
<keyword evidence="3" id="KW-1185">Reference proteome</keyword>
<feature type="region of interest" description="Disordered" evidence="1">
    <location>
        <begin position="13"/>
        <end position="34"/>
    </location>
</feature>
<proteinExistence type="predicted"/>
<dbReference type="Proteomes" id="UP001430953">
    <property type="component" value="Unassembled WGS sequence"/>
</dbReference>